<organism evidence="1">
    <name type="scientific">Alicyclobacillus phage KKP_3916</name>
    <dbReference type="NCBI Taxonomy" id="3040651"/>
    <lineage>
        <taxon>Viruses</taxon>
        <taxon>Duplodnaviria</taxon>
        <taxon>Heunggongvirae</taxon>
        <taxon>Uroviricota</taxon>
        <taxon>Caudoviricetes</taxon>
    </lineage>
</organism>
<name>A0AAT9V7U1_9CAUD</name>
<sequence>MYDVNIEVRADILGNVVGRLKLRGIDAIDTKQAKRLAEEQAHKDHCHSYGIPVHFIATKAVFQYK</sequence>
<protein>
    <submittedName>
        <fullName evidence="1">Uncharacterized protein</fullName>
    </submittedName>
</protein>
<dbReference type="EMBL" id="OQ846916">
    <property type="protein sequence ID" value="WJJ55386.1"/>
    <property type="molecule type" value="Genomic_DNA"/>
</dbReference>
<gene>
    <name evidence="1" type="ORF">QB910_000142</name>
</gene>
<accession>A0AAT9V7U1</accession>
<reference evidence="1" key="1">
    <citation type="submission" date="2023-04" db="EMBL/GenBank/DDBJ databases">
        <title>Characterization and genome study of newly isolated Alicyclobacillus-specific phaga.</title>
        <authorList>
            <person name="Shymialevich D."/>
            <person name="Wojcicki M."/>
            <person name="Srednicka P."/>
            <person name="Swider O."/>
        </authorList>
    </citation>
    <scope>NUCLEOTIDE SEQUENCE</scope>
</reference>
<proteinExistence type="predicted"/>
<evidence type="ECO:0000313" key="1">
    <source>
        <dbReference type="EMBL" id="WJJ55386.1"/>
    </source>
</evidence>